<accession>A0A2M9WHR1</accession>
<organism evidence="1 2">
    <name type="scientific">Pantoea rodasii</name>
    <dbReference type="NCBI Taxonomy" id="1076549"/>
    <lineage>
        <taxon>Bacteria</taxon>
        <taxon>Pseudomonadati</taxon>
        <taxon>Pseudomonadota</taxon>
        <taxon>Gammaproteobacteria</taxon>
        <taxon>Enterobacterales</taxon>
        <taxon>Erwiniaceae</taxon>
        <taxon>Pantoea</taxon>
    </lineage>
</organism>
<protein>
    <submittedName>
        <fullName evidence="1">Uncharacterized protein</fullName>
    </submittedName>
</protein>
<reference evidence="1 2" key="1">
    <citation type="submission" date="2017-11" db="EMBL/GenBank/DDBJ databases">
        <title>The genome sequence of Pantoea rodasii DSM 26611.</title>
        <authorList>
            <person name="Gao J."/>
            <person name="Mao X."/>
            <person name="Sun J."/>
        </authorList>
    </citation>
    <scope>NUCLEOTIDE SEQUENCE [LARGE SCALE GENOMIC DNA]</scope>
    <source>
        <strain evidence="1 2">DSM 26611</strain>
    </source>
</reference>
<dbReference type="AlphaFoldDB" id="A0A2M9WHR1"/>
<keyword evidence="2" id="KW-1185">Reference proteome</keyword>
<gene>
    <name evidence="1" type="ORF">PRCB_03320</name>
</gene>
<comment type="caution">
    <text evidence="1">The sequence shown here is derived from an EMBL/GenBank/DDBJ whole genome shotgun (WGS) entry which is preliminary data.</text>
</comment>
<sequence>MLKFLNSPVLMLYRHISKSFIEVAAMKTTVPLLLIALASAKAGAFQAKIDTLKLALKPDTAVANVDLTQPLATAEVHAALLKPVSGCQCPFCTQMRALAG</sequence>
<dbReference type="EMBL" id="PIQI01000009">
    <property type="protein sequence ID" value="PJZ07057.1"/>
    <property type="molecule type" value="Genomic_DNA"/>
</dbReference>
<evidence type="ECO:0000313" key="2">
    <source>
        <dbReference type="Proteomes" id="UP000232062"/>
    </source>
</evidence>
<dbReference type="Proteomes" id="UP000232062">
    <property type="component" value="Unassembled WGS sequence"/>
</dbReference>
<proteinExistence type="predicted"/>
<name>A0A2M9WHR1_9GAMM</name>
<evidence type="ECO:0000313" key="1">
    <source>
        <dbReference type="EMBL" id="PJZ07057.1"/>
    </source>
</evidence>